<sequence length="260" mass="26682">MPGFVGRHDAAAAALAQAFPTPGFAAVDLRALCAGVGAQPRSFAPQPVCPQPDASCPPAAEAAAGPRHFSPADPDAKPTEGWDLLNPDARPSDYIDPLAAAHAAGYAEGMAAAAAACREAEERDRALMDGLADRIGAGSTLDRTRIARHLRQTVLALVTKLVGEVGIAPDVLASRIEGATKLLADSSESALLRVHPDDVPLLAGRLPATIFAAGDPALARGSFVLESASSLVEDGPDLWLEQLAAAIEIVPVPKDIVATC</sequence>
<dbReference type="EMBL" id="FOCF01000003">
    <property type="protein sequence ID" value="SEM95058.1"/>
    <property type="molecule type" value="Genomic_DNA"/>
</dbReference>
<dbReference type="STRING" id="1166340.SAMN05192583_1633"/>
<feature type="domain" description="Flagellar assembly protein FliH/Type III secretion system HrpE" evidence="2">
    <location>
        <begin position="145"/>
        <end position="232"/>
    </location>
</feature>
<protein>
    <submittedName>
        <fullName evidence="3">Flagellar assembly protein FliH</fullName>
    </submittedName>
</protein>
<keyword evidence="3" id="KW-0966">Cell projection</keyword>
<proteinExistence type="predicted"/>
<gene>
    <name evidence="3" type="ORF">SAMN05192583_1633</name>
</gene>
<keyword evidence="3" id="KW-0282">Flagellum</keyword>
<accession>A0A1H8CL94</accession>
<dbReference type="InterPro" id="IPR018035">
    <property type="entry name" value="Flagellar_FliH/T3SS_HrpE"/>
</dbReference>
<feature type="region of interest" description="Disordered" evidence="1">
    <location>
        <begin position="42"/>
        <end position="88"/>
    </location>
</feature>
<reference evidence="4" key="1">
    <citation type="submission" date="2016-10" db="EMBL/GenBank/DDBJ databases">
        <authorList>
            <person name="Varghese N."/>
            <person name="Submissions S."/>
        </authorList>
    </citation>
    <scope>NUCLEOTIDE SEQUENCE [LARGE SCALE GENOMIC DNA]</scope>
    <source>
        <strain evidence="4">S6-262</strain>
    </source>
</reference>
<keyword evidence="3" id="KW-0969">Cilium</keyword>
<dbReference type="Pfam" id="PF02108">
    <property type="entry name" value="FliH"/>
    <property type="match status" value="1"/>
</dbReference>
<evidence type="ECO:0000259" key="2">
    <source>
        <dbReference type="Pfam" id="PF02108"/>
    </source>
</evidence>
<dbReference type="Proteomes" id="UP000199206">
    <property type="component" value="Unassembled WGS sequence"/>
</dbReference>
<keyword evidence="4" id="KW-1185">Reference proteome</keyword>
<feature type="compositionally biased region" description="Low complexity" evidence="1">
    <location>
        <begin position="52"/>
        <end position="66"/>
    </location>
</feature>
<evidence type="ECO:0000313" key="3">
    <source>
        <dbReference type="EMBL" id="SEM95058.1"/>
    </source>
</evidence>
<dbReference type="AlphaFoldDB" id="A0A1H8CL94"/>
<name>A0A1H8CL94_9SPHN</name>
<organism evidence="3 4">
    <name type="scientific">Sphingomonas gellani</name>
    <dbReference type="NCBI Taxonomy" id="1166340"/>
    <lineage>
        <taxon>Bacteria</taxon>
        <taxon>Pseudomonadati</taxon>
        <taxon>Pseudomonadota</taxon>
        <taxon>Alphaproteobacteria</taxon>
        <taxon>Sphingomonadales</taxon>
        <taxon>Sphingomonadaceae</taxon>
        <taxon>Sphingomonas</taxon>
    </lineage>
</organism>
<evidence type="ECO:0000256" key="1">
    <source>
        <dbReference type="SAM" id="MobiDB-lite"/>
    </source>
</evidence>
<evidence type="ECO:0000313" key="4">
    <source>
        <dbReference type="Proteomes" id="UP000199206"/>
    </source>
</evidence>